<proteinExistence type="predicted"/>
<reference evidence="2 3" key="1">
    <citation type="journal article" date="2018" name="PLoS Pathog.">
        <title>Evolution of structural diversity of trichothecenes, a family of toxins produced by plant pathogenic and entomopathogenic fungi.</title>
        <authorList>
            <person name="Proctor R.H."/>
            <person name="McCormick S.P."/>
            <person name="Kim H.S."/>
            <person name="Cardoza R.E."/>
            <person name="Stanley A.M."/>
            <person name="Lindo L."/>
            <person name="Kelly A."/>
            <person name="Brown D.W."/>
            <person name="Lee T."/>
            <person name="Vaughan M.M."/>
            <person name="Alexander N.J."/>
            <person name="Busman M."/>
            <person name="Gutierrez S."/>
        </authorList>
    </citation>
    <scope>NUCLEOTIDE SEQUENCE [LARGE SCALE GENOMIC DNA]</scope>
    <source>
        <strain evidence="2 3">NRRL 3299</strain>
    </source>
</reference>
<dbReference type="AlphaFoldDB" id="A0A395RCF3"/>
<evidence type="ECO:0000313" key="3">
    <source>
        <dbReference type="Proteomes" id="UP000266152"/>
    </source>
</evidence>
<dbReference type="EMBL" id="PXOF01000334">
    <property type="protein sequence ID" value="RGP57767.1"/>
    <property type="molecule type" value="Genomic_DNA"/>
</dbReference>
<keyword evidence="3" id="KW-1185">Reference proteome</keyword>
<protein>
    <submittedName>
        <fullName evidence="2">Zinc knuckle</fullName>
    </submittedName>
</protein>
<dbReference type="Proteomes" id="UP000266152">
    <property type="component" value="Unassembled WGS sequence"/>
</dbReference>
<gene>
    <name evidence="2" type="ORF">FSPOR_11950</name>
</gene>
<feature type="compositionally biased region" description="Polar residues" evidence="1">
    <location>
        <begin position="16"/>
        <end position="26"/>
    </location>
</feature>
<dbReference type="STRING" id="5514.A0A395RCF3"/>
<accession>A0A395RCF3</accession>
<evidence type="ECO:0000256" key="1">
    <source>
        <dbReference type="SAM" id="MobiDB-lite"/>
    </source>
</evidence>
<feature type="region of interest" description="Disordered" evidence="1">
    <location>
        <begin position="1"/>
        <end position="26"/>
    </location>
</feature>
<evidence type="ECO:0000313" key="2">
    <source>
        <dbReference type="EMBL" id="RGP57767.1"/>
    </source>
</evidence>
<sequence>MEVQEQKPYVRPLRNAPSSQRGHNRTSVDILDKEAHALAIRAAKALLLKKGGDEDKFLKAWRVRDKRKQAINDLAREDAERKSSDEWNKYRCERADRYPGRHRPASLREDWGHESLDLYEGLRRGESTLLLELRTEKIALNGPLHDMRIRCPVLPSSEAGDLAEQQVTISAACTCGHRKQTVYHMFFHCPELDTARQKLVNRIGRLDWNSLLTDHAKLATQRPMVYFPLDSQYDYIREDSPFYDRYNSA</sequence>
<name>A0A395RCF3_FUSSP</name>
<organism evidence="2 3">
    <name type="scientific">Fusarium sporotrichioides</name>
    <dbReference type="NCBI Taxonomy" id="5514"/>
    <lineage>
        <taxon>Eukaryota</taxon>
        <taxon>Fungi</taxon>
        <taxon>Dikarya</taxon>
        <taxon>Ascomycota</taxon>
        <taxon>Pezizomycotina</taxon>
        <taxon>Sordariomycetes</taxon>
        <taxon>Hypocreomycetidae</taxon>
        <taxon>Hypocreales</taxon>
        <taxon>Nectriaceae</taxon>
        <taxon>Fusarium</taxon>
    </lineage>
</organism>
<comment type="caution">
    <text evidence="2">The sequence shown here is derived from an EMBL/GenBank/DDBJ whole genome shotgun (WGS) entry which is preliminary data.</text>
</comment>